<name>Q6K8V4_ORYSJ</name>
<evidence type="ECO:0000313" key="2">
    <source>
        <dbReference type="EMBL" id="BAD19306.1"/>
    </source>
</evidence>
<evidence type="ECO:0000256" key="1">
    <source>
        <dbReference type="SAM" id="MobiDB-lite"/>
    </source>
</evidence>
<feature type="region of interest" description="Disordered" evidence="1">
    <location>
        <begin position="1"/>
        <end position="38"/>
    </location>
</feature>
<feature type="compositionally biased region" description="Low complexity" evidence="1">
    <location>
        <begin position="1"/>
        <end position="16"/>
    </location>
</feature>
<protein>
    <submittedName>
        <fullName evidence="2">Uncharacterized protein</fullName>
    </submittedName>
</protein>
<organism evidence="2 3">
    <name type="scientific">Oryza sativa subsp. japonica</name>
    <name type="common">Rice</name>
    <dbReference type="NCBI Taxonomy" id="39947"/>
    <lineage>
        <taxon>Eukaryota</taxon>
        <taxon>Viridiplantae</taxon>
        <taxon>Streptophyta</taxon>
        <taxon>Embryophyta</taxon>
        <taxon>Tracheophyta</taxon>
        <taxon>Spermatophyta</taxon>
        <taxon>Magnoliopsida</taxon>
        <taxon>Liliopsida</taxon>
        <taxon>Poales</taxon>
        <taxon>Poaceae</taxon>
        <taxon>BOP clade</taxon>
        <taxon>Oryzoideae</taxon>
        <taxon>Oryzeae</taxon>
        <taxon>Oryzinae</taxon>
        <taxon>Oryza</taxon>
        <taxon>Oryza sativa</taxon>
    </lineage>
</organism>
<dbReference type="EMBL" id="AP004095">
    <property type="protein sequence ID" value="BAD19306.1"/>
    <property type="molecule type" value="Genomic_DNA"/>
</dbReference>
<sequence length="121" mass="13479">MSLPTSAADPAASLLPPSTPPPRRCRHRPRTSPPLTRRLAVAGFRRPRRLSLRDLRDRRTGEVDHLSGPPAKIIKGIFVGMPLKRSQRVSTGEDDIGESEWSPWSWKHGISLAWRAGVINC</sequence>
<dbReference type="AlphaFoldDB" id="Q6K8V4"/>
<gene>
    <name evidence="2" type="primary">OJ1715_H01.35</name>
</gene>
<accession>Q6K8V4</accession>
<evidence type="ECO:0000313" key="3">
    <source>
        <dbReference type="Proteomes" id="UP000000763"/>
    </source>
</evidence>
<proteinExistence type="predicted"/>
<reference evidence="3" key="2">
    <citation type="journal article" date="2008" name="Nucleic Acids Res.">
        <title>The rice annotation project database (RAP-DB): 2008 update.</title>
        <authorList>
            <consortium name="The rice annotation project (RAP)"/>
        </authorList>
    </citation>
    <scope>GENOME REANNOTATION</scope>
    <source>
        <strain evidence="3">cv. Nipponbare</strain>
    </source>
</reference>
<dbReference type="Proteomes" id="UP000000763">
    <property type="component" value="Chromosome 2"/>
</dbReference>
<reference evidence="3" key="1">
    <citation type="journal article" date="2005" name="Nature">
        <title>The map-based sequence of the rice genome.</title>
        <authorList>
            <consortium name="International rice genome sequencing project (IRGSP)"/>
            <person name="Matsumoto T."/>
            <person name="Wu J."/>
            <person name="Kanamori H."/>
            <person name="Katayose Y."/>
            <person name="Fujisawa M."/>
            <person name="Namiki N."/>
            <person name="Mizuno H."/>
            <person name="Yamamoto K."/>
            <person name="Antonio B.A."/>
            <person name="Baba T."/>
            <person name="Sakata K."/>
            <person name="Nagamura Y."/>
            <person name="Aoki H."/>
            <person name="Arikawa K."/>
            <person name="Arita K."/>
            <person name="Bito T."/>
            <person name="Chiden Y."/>
            <person name="Fujitsuka N."/>
            <person name="Fukunaka R."/>
            <person name="Hamada M."/>
            <person name="Harada C."/>
            <person name="Hayashi A."/>
            <person name="Hijishita S."/>
            <person name="Honda M."/>
            <person name="Hosokawa S."/>
            <person name="Ichikawa Y."/>
            <person name="Idonuma A."/>
            <person name="Iijima M."/>
            <person name="Ikeda M."/>
            <person name="Ikeno M."/>
            <person name="Ito K."/>
            <person name="Ito S."/>
            <person name="Ito T."/>
            <person name="Ito Y."/>
            <person name="Ito Y."/>
            <person name="Iwabuchi A."/>
            <person name="Kamiya K."/>
            <person name="Karasawa W."/>
            <person name="Kurita K."/>
            <person name="Katagiri S."/>
            <person name="Kikuta A."/>
            <person name="Kobayashi H."/>
            <person name="Kobayashi N."/>
            <person name="Machita K."/>
            <person name="Maehara T."/>
            <person name="Masukawa M."/>
            <person name="Mizubayashi T."/>
            <person name="Mukai Y."/>
            <person name="Nagasaki H."/>
            <person name="Nagata Y."/>
            <person name="Naito S."/>
            <person name="Nakashima M."/>
            <person name="Nakama Y."/>
            <person name="Nakamichi Y."/>
            <person name="Nakamura M."/>
            <person name="Meguro A."/>
            <person name="Negishi M."/>
            <person name="Ohta I."/>
            <person name="Ohta T."/>
            <person name="Okamoto M."/>
            <person name="Ono N."/>
            <person name="Saji S."/>
            <person name="Sakaguchi M."/>
            <person name="Sakai K."/>
            <person name="Shibata M."/>
            <person name="Shimokawa T."/>
            <person name="Song J."/>
            <person name="Takazaki Y."/>
            <person name="Terasawa K."/>
            <person name="Tsugane M."/>
            <person name="Tsuji K."/>
            <person name="Ueda S."/>
            <person name="Waki K."/>
            <person name="Yamagata H."/>
            <person name="Yamamoto M."/>
            <person name="Yamamoto S."/>
            <person name="Yamane H."/>
            <person name="Yoshiki S."/>
            <person name="Yoshihara R."/>
            <person name="Yukawa K."/>
            <person name="Zhong H."/>
            <person name="Yano M."/>
            <person name="Yuan Q."/>
            <person name="Ouyang S."/>
            <person name="Liu J."/>
            <person name="Jones K.M."/>
            <person name="Gansberger K."/>
            <person name="Moffat K."/>
            <person name="Hill J."/>
            <person name="Bera J."/>
            <person name="Fadrosh D."/>
            <person name="Jin S."/>
            <person name="Johri S."/>
            <person name="Kim M."/>
            <person name="Overton L."/>
            <person name="Reardon M."/>
            <person name="Tsitrin T."/>
            <person name="Vuong H."/>
            <person name="Weaver B."/>
            <person name="Ciecko A."/>
            <person name="Tallon L."/>
            <person name="Jackson J."/>
            <person name="Pai G."/>
            <person name="Aken S.V."/>
            <person name="Utterback T."/>
            <person name="Reidmuller S."/>
            <person name="Feldblyum T."/>
            <person name="Hsiao J."/>
            <person name="Zismann V."/>
            <person name="Iobst S."/>
            <person name="de Vazeille A.R."/>
            <person name="Buell C.R."/>
            <person name="Ying K."/>
            <person name="Li Y."/>
            <person name="Lu T."/>
            <person name="Huang Y."/>
            <person name="Zhao Q."/>
            <person name="Feng Q."/>
            <person name="Zhang L."/>
            <person name="Zhu J."/>
            <person name="Weng Q."/>
            <person name="Mu J."/>
            <person name="Lu Y."/>
            <person name="Fan D."/>
            <person name="Liu Y."/>
            <person name="Guan J."/>
            <person name="Zhang Y."/>
            <person name="Yu S."/>
            <person name="Liu X."/>
            <person name="Zhang Y."/>
            <person name="Hong G."/>
            <person name="Han B."/>
            <person name="Choisne N."/>
            <person name="Demange N."/>
            <person name="Orjeda G."/>
            <person name="Samain S."/>
            <person name="Cattolico L."/>
            <person name="Pelletier E."/>
            <person name="Couloux A."/>
            <person name="Segurens B."/>
            <person name="Wincker P."/>
            <person name="D'Hont A."/>
            <person name="Scarpelli C."/>
            <person name="Weissenbach J."/>
            <person name="Salanoubat M."/>
            <person name="Quetier F."/>
            <person name="Yu Y."/>
            <person name="Kim H.R."/>
            <person name="Rambo T."/>
            <person name="Currie J."/>
            <person name="Collura K."/>
            <person name="Luo M."/>
            <person name="Yang T."/>
            <person name="Ammiraju J.S.S."/>
            <person name="Engler F."/>
            <person name="Soderlund C."/>
            <person name="Wing R.A."/>
            <person name="Palmer L.E."/>
            <person name="de la Bastide M."/>
            <person name="Spiegel L."/>
            <person name="Nascimento L."/>
            <person name="Zutavern T."/>
            <person name="O'Shaughnessy A."/>
            <person name="Dike S."/>
            <person name="Dedhia N."/>
            <person name="Preston R."/>
            <person name="Balija V."/>
            <person name="McCombie W.R."/>
            <person name="Chow T."/>
            <person name="Chen H."/>
            <person name="Chung M."/>
            <person name="Chen C."/>
            <person name="Shaw J."/>
            <person name="Wu H."/>
            <person name="Hsiao K."/>
            <person name="Chao Y."/>
            <person name="Chu M."/>
            <person name="Cheng C."/>
            <person name="Hour A."/>
            <person name="Lee P."/>
            <person name="Lin S."/>
            <person name="Lin Y."/>
            <person name="Liou J."/>
            <person name="Liu S."/>
            <person name="Hsing Y."/>
            <person name="Raghuvanshi S."/>
            <person name="Mohanty A."/>
            <person name="Bharti A.K."/>
            <person name="Gaur A."/>
            <person name="Gupta V."/>
            <person name="Kumar D."/>
            <person name="Ravi V."/>
            <person name="Vij S."/>
            <person name="Kapur A."/>
            <person name="Khurana P."/>
            <person name="Khurana P."/>
            <person name="Khurana J.P."/>
            <person name="Tyagi A.K."/>
            <person name="Gaikwad K."/>
            <person name="Singh A."/>
            <person name="Dalal V."/>
            <person name="Srivastava S."/>
            <person name="Dixit A."/>
            <person name="Pal A.K."/>
            <person name="Ghazi I.A."/>
            <person name="Yadav M."/>
            <person name="Pandit A."/>
            <person name="Bhargava A."/>
            <person name="Sureshbabu K."/>
            <person name="Batra K."/>
            <person name="Sharma T.R."/>
            <person name="Mohapatra T."/>
            <person name="Singh N.K."/>
            <person name="Messing J."/>
            <person name="Nelson A.B."/>
            <person name="Fuks G."/>
            <person name="Kavchok S."/>
            <person name="Keizer G."/>
            <person name="Linton E."/>
            <person name="Llaca V."/>
            <person name="Song R."/>
            <person name="Tanyolac B."/>
            <person name="Young S."/>
            <person name="Ho-Il K."/>
            <person name="Hahn J.H."/>
            <person name="Sangsakoo G."/>
            <person name="Vanavichit A."/>
            <person name="de Mattos Luiz.A.T."/>
            <person name="Zimmer P.D."/>
            <person name="Malone G."/>
            <person name="Dellagostin O."/>
            <person name="de Oliveira A.C."/>
            <person name="Bevan M."/>
            <person name="Bancroft I."/>
            <person name="Minx P."/>
            <person name="Cordum H."/>
            <person name="Wilson R."/>
            <person name="Cheng Z."/>
            <person name="Jin W."/>
            <person name="Jiang J."/>
            <person name="Leong S.A."/>
            <person name="Iwama H."/>
            <person name="Gojobori T."/>
            <person name="Itoh T."/>
            <person name="Niimura Y."/>
            <person name="Fujii Y."/>
            <person name="Habara T."/>
            <person name="Sakai H."/>
            <person name="Sato Y."/>
            <person name="Wilson G."/>
            <person name="Kumar K."/>
            <person name="McCouch S."/>
            <person name="Juretic N."/>
            <person name="Hoen D."/>
            <person name="Wright S."/>
            <person name="Bruskiewich R."/>
            <person name="Bureau T."/>
            <person name="Miyao A."/>
            <person name="Hirochika H."/>
            <person name="Nishikawa T."/>
            <person name="Kadowaki K."/>
            <person name="Sugiura M."/>
            <person name="Burr B."/>
            <person name="Sasaki T."/>
        </authorList>
    </citation>
    <scope>NUCLEOTIDE SEQUENCE [LARGE SCALE GENOMIC DNA]</scope>
    <source>
        <strain evidence="3">cv. Nipponbare</strain>
    </source>
</reference>